<dbReference type="CTD" id="4541"/>
<dbReference type="RefSeq" id="YP_010250553.1">
    <property type="nucleotide sequence ID" value="NC_060358.1"/>
</dbReference>
<geneLocation type="mitochondrion" evidence="2"/>
<feature type="transmembrane region" description="Helical" evidence="1">
    <location>
        <begin position="69"/>
        <end position="92"/>
    </location>
</feature>
<keyword evidence="1" id="KW-0812">Transmembrane</keyword>
<proteinExistence type="predicted"/>
<gene>
    <name evidence="2" type="primary">ND6</name>
</gene>
<feature type="transmembrane region" description="Helical" evidence="1">
    <location>
        <begin position="43"/>
        <end position="63"/>
    </location>
</feature>
<sequence length="192" mass="23137">MKKSILINSELFNNCLLLIFIMFMILNLSMLMTFIFMKINHPLMFILLNISLTIFMSMILYFYLQTSLFSLILFIIMIGGLMIIFLYFTSLINNEKSYLPLKLILFNFLLMIMIYLIMYLSFKDFNMTIFNLNNEFINLEKLEKNNMMFTINSLYLKNYFYFYLLTIFMLMISLFNIIKICSKKNSSLRRIN</sequence>
<keyword evidence="1" id="KW-1133">Transmembrane helix</keyword>
<accession>A0A8B0JLE4</accession>
<keyword evidence="2" id="KW-0496">Mitochondrion</keyword>
<name>A0A8B0JLE4_9HYME</name>
<dbReference type="GeneID" id="70590997"/>
<evidence type="ECO:0000256" key="1">
    <source>
        <dbReference type="SAM" id="Phobius"/>
    </source>
</evidence>
<keyword evidence="1" id="KW-0472">Membrane</keyword>
<protein>
    <submittedName>
        <fullName evidence="2">NADH dehydrogenase subunit 6</fullName>
    </submittedName>
</protein>
<dbReference type="EMBL" id="MW402864">
    <property type="protein sequence ID" value="QTV22621.1"/>
    <property type="molecule type" value="Genomic_DNA"/>
</dbReference>
<feature type="transmembrane region" description="Helical" evidence="1">
    <location>
        <begin position="104"/>
        <end position="122"/>
    </location>
</feature>
<feature type="transmembrane region" description="Helical" evidence="1">
    <location>
        <begin position="16"/>
        <end position="36"/>
    </location>
</feature>
<reference evidence="2" key="1">
    <citation type="submission" date="2020-12" db="EMBL/GenBank/DDBJ databases">
        <authorList>
            <person name="Li X.-L."/>
        </authorList>
    </citation>
    <scope>NUCLEOTIDE SEQUENCE</scope>
</reference>
<evidence type="ECO:0000313" key="2">
    <source>
        <dbReference type="EMBL" id="QTV22621.1"/>
    </source>
</evidence>
<dbReference type="AlphaFoldDB" id="A0A8B0JLE4"/>
<organism evidence="2">
    <name type="scientific">Cerceris quinquefasciata</name>
    <dbReference type="NCBI Taxonomy" id="2026451"/>
    <lineage>
        <taxon>Eukaryota</taxon>
        <taxon>Metazoa</taxon>
        <taxon>Ecdysozoa</taxon>
        <taxon>Arthropoda</taxon>
        <taxon>Hexapoda</taxon>
        <taxon>Insecta</taxon>
        <taxon>Pterygota</taxon>
        <taxon>Neoptera</taxon>
        <taxon>Endopterygota</taxon>
        <taxon>Hymenoptera</taxon>
        <taxon>Apocrita</taxon>
        <taxon>Aculeata</taxon>
        <taxon>Apoidea</taxon>
        <taxon>Crabronidae</taxon>
        <taxon>Philanthinae</taxon>
        <taxon>Cercerini</taxon>
        <taxon>Cerceris</taxon>
    </lineage>
</organism>
<feature type="transmembrane region" description="Helical" evidence="1">
    <location>
        <begin position="160"/>
        <end position="181"/>
    </location>
</feature>